<reference evidence="1" key="1">
    <citation type="journal article" date="2015" name="Nature">
        <title>Complex archaea that bridge the gap between prokaryotes and eukaryotes.</title>
        <authorList>
            <person name="Spang A."/>
            <person name="Saw J.H."/>
            <person name="Jorgensen S.L."/>
            <person name="Zaremba-Niedzwiedzka K."/>
            <person name="Martijn J."/>
            <person name="Lind A.E."/>
            <person name="van Eijk R."/>
            <person name="Schleper C."/>
            <person name="Guy L."/>
            <person name="Ettema T.J."/>
        </authorList>
    </citation>
    <scope>NUCLEOTIDE SEQUENCE</scope>
</reference>
<gene>
    <name evidence="1" type="ORF">LCGC14_0566460</name>
</gene>
<evidence type="ECO:0000313" key="1">
    <source>
        <dbReference type="EMBL" id="KKN57024.1"/>
    </source>
</evidence>
<accession>A0A0F9RQQ9</accession>
<sequence length="72" mass="7987">MSRPQEVNDFVTRKFPDPVCDKCIAEALGFKNKGAHPAQITGALATTSDFIREQGECSICHSQKEVIRAHRT</sequence>
<dbReference type="AlphaFoldDB" id="A0A0F9RQQ9"/>
<dbReference type="EMBL" id="LAZR01000823">
    <property type="protein sequence ID" value="KKN57024.1"/>
    <property type="molecule type" value="Genomic_DNA"/>
</dbReference>
<protein>
    <submittedName>
        <fullName evidence="1">Uncharacterized protein</fullName>
    </submittedName>
</protein>
<organism evidence="1">
    <name type="scientific">marine sediment metagenome</name>
    <dbReference type="NCBI Taxonomy" id="412755"/>
    <lineage>
        <taxon>unclassified sequences</taxon>
        <taxon>metagenomes</taxon>
        <taxon>ecological metagenomes</taxon>
    </lineage>
</organism>
<proteinExistence type="predicted"/>
<name>A0A0F9RQQ9_9ZZZZ</name>
<comment type="caution">
    <text evidence="1">The sequence shown here is derived from an EMBL/GenBank/DDBJ whole genome shotgun (WGS) entry which is preliminary data.</text>
</comment>